<dbReference type="SMART" id="SM00388">
    <property type="entry name" value="HisKA"/>
    <property type="match status" value="1"/>
</dbReference>
<evidence type="ECO:0000256" key="6">
    <source>
        <dbReference type="ARBA" id="ARBA00022692"/>
    </source>
</evidence>
<dbReference type="PANTHER" id="PTHR45569">
    <property type="entry name" value="SENSOR PROTEIN KDPD"/>
    <property type="match status" value="1"/>
</dbReference>
<proteinExistence type="predicted"/>
<dbReference type="CDD" id="cd00082">
    <property type="entry name" value="HisKA"/>
    <property type="match status" value="1"/>
</dbReference>
<keyword evidence="6 13" id="KW-0812">Transmembrane</keyword>
<dbReference type="SUPFAM" id="SSF55781">
    <property type="entry name" value="GAF domain-like"/>
    <property type="match status" value="1"/>
</dbReference>
<dbReference type="InterPro" id="IPR038318">
    <property type="entry name" value="KdpD_sf"/>
</dbReference>
<dbReference type="GO" id="GO:0005524">
    <property type="term" value="F:ATP binding"/>
    <property type="evidence" value="ECO:0007669"/>
    <property type="project" value="UniProtKB-KW"/>
</dbReference>
<dbReference type="InterPro" id="IPR005467">
    <property type="entry name" value="His_kinase_dom"/>
</dbReference>
<comment type="catalytic activity">
    <reaction evidence="1">
        <text>ATP + protein L-histidine = ADP + protein N-phospho-L-histidine.</text>
        <dbReference type="EC" id="2.7.13.3"/>
    </reaction>
</comment>
<dbReference type="InterPro" id="IPR036890">
    <property type="entry name" value="HATPase_C_sf"/>
</dbReference>
<feature type="transmembrane region" description="Helical" evidence="13">
    <location>
        <begin position="443"/>
        <end position="461"/>
    </location>
</feature>
<name>A0ABV3QPS8_9GAMM</name>
<evidence type="ECO:0000313" key="15">
    <source>
        <dbReference type="EMBL" id="MEW9624356.1"/>
    </source>
</evidence>
<dbReference type="Gene3D" id="3.30.565.10">
    <property type="entry name" value="Histidine kinase-like ATPase, C-terminal domain"/>
    <property type="match status" value="1"/>
</dbReference>
<evidence type="ECO:0000256" key="8">
    <source>
        <dbReference type="ARBA" id="ARBA00022777"/>
    </source>
</evidence>
<evidence type="ECO:0000256" key="7">
    <source>
        <dbReference type="ARBA" id="ARBA00022741"/>
    </source>
</evidence>
<evidence type="ECO:0000256" key="2">
    <source>
        <dbReference type="ARBA" id="ARBA00004141"/>
    </source>
</evidence>
<evidence type="ECO:0000256" key="10">
    <source>
        <dbReference type="ARBA" id="ARBA00022989"/>
    </source>
</evidence>
<evidence type="ECO:0000256" key="9">
    <source>
        <dbReference type="ARBA" id="ARBA00022840"/>
    </source>
</evidence>
<dbReference type="PANTHER" id="PTHR45569:SF1">
    <property type="entry name" value="SENSOR PROTEIN KDPD"/>
    <property type="match status" value="1"/>
</dbReference>
<feature type="domain" description="Histidine kinase" evidence="14">
    <location>
        <begin position="668"/>
        <end position="884"/>
    </location>
</feature>
<keyword evidence="8" id="KW-0418">Kinase</keyword>
<dbReference type="CDD" id="cd00075">
    <property type="entry name" value="HATPase"/>
    <property type="match status" value="1"/>
</dbReference>
<comment type="subcellular location">
    <subcellularLocation>
        <location evidence="2">Membrane</location>
        <topology evidence="2">Multi-pass membrane protein</topology>
    </subcellularLocation>
</comment>
<evidence type="ECO:0000259" key="14">
    <source>
        <dbReference type="PROSITE" id="PS50109"/>
    </source>
</evidence>
<dbReference type="InterPro" id="IPR025201">
    <property type="entry name" value="KdpD_TM"/>
</dbReference>
<protein>
    <recommendedName>
        <fullName evidence="3">histidine kinase</fullName>
        <ecNumber evidence="3">2.7.13.3</ecNumber>
    </recommendedName>
</protein>
<dbReference type="InterPro" id="IPR036097">
    <property type="entry name" value="HisK_dim/P_sf"/>
</dbReference>
<keyword evidence="7" id="KW-0547">Nucleotide-binding</keyword>
<dbReference type="InterPro" id="IPR003661">
    <property type="entry name" value="HisK_dim/P_dom"/>
</dbReference>
<accession>A0ABV3QPS8</accession>
<dbReference type="InterPro" id="IPR003594">
    <property type="entry name" value="HATPase_dom"/>
</dbReference>
<dbReference type="Pfam" id="PF13493">
    <property type="entry name" value="DUF4118"/>
    <property type="match status" value="1"/>
</dbReference>
<dbReference type="InterPro" id="IPR006016">
    <property type="entry name" value="UspA"/>
</dbReference>
<evidence type="ECO:0000256" key="5">
    <source>
        <dbReference type="ARBA" id="ARBA00022679"/>
    </source>
</evidence>
<dbReference type="Pfam" id="PF02518">
    <property type="entry name" value="HATPase_c"/>
    <property type="match status" value="1"/>
</dbReference>
<keyword evidence="16" id="KW-1185">Reference proteome</keyword>
<dbReference type="Gene3D" id="3.40.50.300">
    <property type="entry name" value="P-loop containing nucleotide triphosphate hydrolases"/>
    <property type="match status" value="1"/>
</dbReference>
<sequence>MTDAARDARADALLDAVSDGRQRRLKIFLGAAPGVGKTWAMLSAARELKKQGVDVVAGLVETHGRVETAALLEGLEVLPRRRVEYRGREFEEFDLDAALARKPAVLLVDELAHANLLGGRHERRWQDIAELLDAGIEVYTALNVQHLESLNDQVRRITGVTVRERVPDAFLDRARDIVLVDLPPRELIQRLKQGKVYVPETAAAALDAFFSPTNLAALRELSVDTVAGHVESDLRGSMLARGAAMPVRRRVLAAIDGHAQSEYLVRVARRIAERRGAPWSVVFVDTGTSLDAARRERLESALRMARRLGGDAAVLRGQTIADGLLAYADREGAGQIILGRTRERLFARMVGRSLTQQLLRRGAHLELTIIATPVERAASRRRLRLGLPGGLGRRGEYAYATLATLGALLLAFIGERYLSVANLSLIFLTAVLVVAVRTRMAVAVFAAILCFVCYNFFFAPPVYSLEISSPDDVLAVCLFLLAALVCSRLATRLAQQVESLRAAHVQARALLLLGQRLAASTDAAGIRAVGVAALAQALPCEAALLARDAAGALQPTAAEPHDLQLLPQDLAAADWCERHAAPAGRYTDTLNAAPCWLLPLGSEEQRLGVAALRFPPDAGEPDPDRRSLALAMVQDIGQALARARLAEELEGARVQGETERLRSALLSSVSHDLRSPLSSMIGAAGTLIDYEDRLPSDERRELLEAILGEGQRLDRYIQNLLDMTRLGHGTLKLNRDWVDVAEIVAAAVTRLRKLFPAVRVDTALPHDTILLYVHPALIEQALFNILENAARFSPPEQPVTVAARGDGEHLLLEVGDRGPGIPEEERARIFDMFYSVSRGDRAVQGTGLGLAICRGMIGAHGGSVEALPREGGGTTIRITLSLPEAPASPA</sequence>
<keyword evidence="12 13" id="KW-0472">Membrane</keyword>
<gene>
    <name evidence="15" type="ORF">ABQJ56_08940</name>
</gene>
<dbReference type="SUPFAM" id="SSF55874">
    <property type="entry name" value="ATPase domain of HSP90 chaperone/DNA topoisomerase II/histidine kinase"/>
    <property type="match status" value="1"/>
</dbReference>
<keyword evidence="4" id="KW-0597">Phosphoprotein</keyword>
<dbReference type="Gene3D" id="1.20.120.620">
    <property type="entry name" value="Backbone structure of the membrane domain of e. Coli histidine kinase receptor kdpd"/>
    <property type="match status" value="1"/>
</dbReference>
<dbReference type="Gene3D" id="3.40.50.620">
    <property type="entry name" value="HUPs"/>
    <property type="match status" value="1"/>
</dbReference>
<keyword evidence="9 15" id="KW-0067">ATP-binding</keyword>
<evidence type="ECO:0000256" key="13">
    <source>
        <dbReference type="SAM" id="Phobius"/>
    </source>
</evidence>
<feature type="transmembrane region" description="Helical" evidence="13">
    <location>
        <begin position="420"/>
        <end position="436"/>
    </location>
</feature>
<dbReference type="SUPFAM" id="SSF47384">
    <property type="entry name" value="Homodimeric domain of signal transducing histidine kinase"/>
    <property type="match status" value="1"/>
</dbReference>
<dbReference type="SMART" id="SM00387">
    <property type="entry name" value="HATPase_c"/>
    <property type="match status" value="1"/>
</dbReference>
<dbReference type="PRINTS" id="PR00344">
    <property type="entry name" value="BCTRLSENSOR"/>
</dbReference>
<keyword evidence="11" id="KW-0902">Two-component regulatory system</keyword>
<dbReference type="SUPFAM" id="SSF52402">
    <property type="entry name" value="Adenine nucleotide alpha hydrolases-like"/>
    <property type="match status" value="1"/>
</dbReference>
<keyword evidence="5" id="KW-0808">Transferase</keyword>
<evidence type="ECO:0000313" key="16">
    <source>
        <dbReference type="Proteomes" id="UP001556170"/>
    </source>
</evidence>
<comment type="caution">
    <text evidence="15">The sequence shown here is derived from an EMBL/GenBank/DDBJ whole genome shotgun (WGS) entry which is preliminary data.</text>
</comment>
<dbReference type="InterPro" id="IPR027417">
    <property type="entry name" value="P-loop_NTPase"/>
</dbReference>
<evidence type="ECO:0000256" key="11">
    <source>
        <dbReference type="ARBA" id="ARBA00023012"/>
    </source>
</evidence>
<dbReference type="SUPFAM" id="SSF52540">
    <property type="entry name" value="P-loop containing nucleoside triphosphate hydrolases"/>
    <property type="match status" value="1"/>
</dbReference>
<dbReference type="InterPro" id="IPR004358">
    <property type="entry name" value="Sig_transdc_His_kin-like_C"/>
</dbReference>
<dbReference type="Pfam" id="PF02702">
    <property type="entry name" value="KdpD"/>
    <property type="match status" value="1"/>
</dbReference>
<evidence type="ECO:0000256" key="1">
    <source>
        <dbReference type="ARBA" id="ARBA00000085"/>
    </source>
</evidence>
<dbReference type="InterPro" id="IPR052023">
    <property type="entry name" value="Histidine_kinase_KdpD"/>
</dbReference>
<dbReference type="Proteomes" id="UP001556170">
    <property type="component" value="Unassembled WGS sequence"/>
</dbReference>
<keyword evidence="10 13" id="KW-1133">Transmembrane helix</keyword>
<evidence type="ECO:0000256" key="4">
    <source>
        <dbReference type="ARBA" id="ARBA00022553"/>
    </source>
</evidence>
<evidence type="ECO:0000256" key="3">
    <source>
        <dbReference type="ARBA" id="ARBA00012438"/>
    </source>
</evidence>
<dbReference type="EC" id="2.7.13.3" evidence="3"/>
<dbReference type="RefSeq" id="WP_367844665.1">
    <property type="nucleotide sequence ID" value="NZ_JBFOHL010000007.1"/>
</dbReference>
<dbReference type="EMBL" id="JBFOHL010000007">
    <property type="protein sequence ID" value="MEW9624356.1"/>
    <property type="molecule type" value="Genomic_DNA"/>
</dbReference>
<dbReference type="Pfam" id="PF00512">
    <property type="entry name" value="HisKA"/>
    <property type="match status" value="1"/>
</dbReference>
<dbReference type="Gene3D" id="3.30.450.40">
    <property type="match status" value="1"/>
</dbReference>
<evidence type="ECO:0000256" key="12">
    <source>
        <dbReference type="ARBA" id="ARBA00023136"/>
    </source>
</evidence>
<dbReference type="Pfam" id="PF00582">
    <property type="entry name" value="Usp"/>
    <property type="match status" value="1"/>
</dbReference>
<dbReference type="InterPro" id="IPR029016">
    <property type="entry name" value="GAF-like_dom_sf"/>
</dbReference>
<dbReference type="Gene3D" id="1.10.287.130">
    <property type="match status" value="1"/>
</dbReference>
<reference evidence="15 16" key="1">
    <citation type="submission" date="2024-06" db="EMBL/GenBank/DDBJ databases">
        <authorList>
            <person name="Woo H."/>
        </authorList>
    </citation>
    <scope>NUCLEOTIDE SEQUENCE [LARGE SCALE GENOMIC DNA]</scope>
    <source>
        <strain evidence="15 16">S2-g</strain>
    </source>
</reference>
<organism evidence="15 16">
    <name type="scientific">Rhodanobacter geophilus</name>
    <dbReference type="NCBI Taxonomy" id="3162488"/>
    <lineage>
        <taxon>Bacteria</taxon>
        <taxon>Pseudomonadati</taxon>
        <taxon>Pseudomonadota</taxon>
        <taxon>Gammaproteobacteria</taxon>
        <taxon>Lysobacterales</taxon>
        <taxon>Rhodanobacteraceae</taxon>
        <taxon>Rhodanobacter</taxon>
    </lineage>
</organism>
<dbReference type="PROSITE" id="PS50109">
    <property type="entry name" value="HIS_KIN"/>
    <property type="match status" value="1"/>
</dbReference>
<dbReference type="InterPro" id="IPR003852">
    <property type="entry name" value="Sig_transdc_His_kinase_KdpD_N"/>
</dbReference>
<dbReference type="InterPro" id="IPR014729">
    <property type="entry name" value="Rossmann-like_a/b/a_fold"/>
</dbReference>